<dbReference type="EMBL" id="BAAAZW010000004">
    <property type="protein sequence ID" value="GAA3957752.1"/>
    <property type="molecule type" value="Genomic_DNA"/>
</dbReference>
<evidence type="ECO:0000313" key="6">
    <source>
        <dbReference type="EMBL" id="GAA3957752.1"/>
    </source>
</evidence>
<dbReference type="PANTHER" id="PTHR30055">
    <property type="entry name" value="HTH-TYPE TRANSCRIPTIONAL REGULATOR RUTR"/>
    <property type="match status" value="1"/>
</dbReference>
<dbReference type="InterPro" id="IPR009057">
    <property type="entry name" value="Homeodomain-like_sf"/>
</dbReference>
<dbReference type="Gene3D" id="1.10.357.10">
    <property type="entry name" value="Tetracycline Repressor, domain 2"/>
    <property type="match status" value="1"/>
</dbReference>
<dbReference type="SUPFAM" id="SSF48498">
    <property type="entry name" value="Tetracyclin repressor-like, C-terminal domain"/>
    <property type="match status" value="1"/>
</dbReference>
<evidence type="ECO:0000256" key="4">
    <source>
        <dbReference type="PROSITE-ProRule" id="PRU00335"/>
    </source>
</evidence>
<evidence type="ECO:0000313" key="7">
    <source>
        <dbReference type="Proteomes" id="UP001418444"/>
    </source>
</evidence>
<accession>A0ABP7P0Q4</accession>
<feature type="DNA-binding region" description="H-T-H motif" evidence="4">
    <location>
        <begin position="32"/>
        <end position="51"/>
    </location>
</feature>
<sequence length="213" mass="21944">MNPPSGSADTRERLIRAGVELLGEGGGLESLGLRSIARRAGVSHGAPRRHFPTHRALVAAVAAAGLADLAEEVRGPLTVPGRPPADRLTAAGVAYVTFAARRRDMFELIFRHDLLRGAGADLRATTLPLLSDLHATLTAALAPTGGDAAETEPSSTGTSGRAAWGPTIRVWTAVHGIAVLYGNQVFDLLGDAATEPGSLVAAAVDSVVAEHGR</sequence>
<evidence type="ECO:0000259" key="5">
    <source>
        <dbReference type="PROSITE" id="PS50977"/>
    </source>
</evidence>
<feature type="domain" description="HTH tetR-type" evidence="5">
    <location>
        <begin position="8"/>
        <end position="69"/>
    </location>
</feature>
<dbReference type="RefSeq" id="WP_344782473.1">
    <property type="nucleotide sequence ID" value="NZ_BAAAZW010000004.1"/>
</dbReference>
<dbReference type="PANTHER" id="PTHR30055:SF220">
    <property type="entry name" value="TETR-FAMILY REGULATORY PROTEIN"/>
    <property type="match status" value="1"/>
</dbReference>
<dbReference type="Proteomes" id="UP001418444">
    <property type="component" value="Unassembled WGS sequence"/>
</dbReference>
<protein>
    <submittedName>
        <fullName evidence="6">TetR/AcrR family transcriptional regulator</fullName>
    </submittedName>
</protein>
<dbReference type="InterPro" id="IPR001647">
    <property type="entry name" value="HTH_TetR"/>
</dbReference>
<keyword evidence="3" id="KW-0804">Transcription</keyword>
<dbReference type="InterPro" id="IPR025996">
    <property type="entry name" value="MT1864/Rv1816-like_C"/>
</dbReference>
<keyword evidence="7" id="KW-1185">Reference proteome</keyword>
<evidence type="ECO:0000256" key="2">
    <source>
        <dbReference type="ARBA" id="ARBA00023125"/>
    </source>
</evidence>
<evidence type="ECO:0000256" key="1">
    <source>
        <dbReference type="ARBA" id="ARBA00023015"/>
    </source>
</evidence>
<dbReference type="InterPro" id="IPR050109">
    <property type="entry name" value="HTH-type_TetR-like_transc_reg"/>
</dbReference>
<keyword evidence="1" id="KW-0805">Transcription regulation</keyword>
<keyword evidence="2 4" id="KW-0238">DNA-binding</keyword>
<organism evidence="6 7">
    <name type="scientific">Gordonia caeni</name>
    <dbReference type="NCBI Taxonomy" id="1007097"/>
    <lineage>
        <taxon>Bacteria</taxon>
        <taxon>Bacillati</taxon>
        <taxon>Actinomycetota</taxon>
        <taxon>Actinomycetes</taxon>
        <taxon>Mycobacteriales</taxon>
        <taxon>Gordoniaceae</taxon>
        <taxon>Gordonia</taxon>
    </lineage>
</organism>
<dbReference type="Pfam" id="PF13305">
    <property type="entry name" value="TetR_C_33"/>
    <property type="match status" value="1"/>
</dbReference>
<dbReference type="PROSITE" id="PS50977">
    <property type="entry name" value="HTH_TETR_2"/>
    <property type="match status" value="1"/>
</dbReference>
<dbReference type="Pfam" id="PF00440">
    <property type="entry name" value="TetR_N"/>
    <property type="match status" value="1"/>
</dbReference>
<dbReference type="InterPro" id="IPR036271">
    <property type="entry name" value="Tet_transcr_reg_TetR-rel_C_sf"/>
</dbReference>
<proteinExistence type="predicted"/>
<reference evidence="7" key="1">
    <citation type="journal article" date="2019" name="Int. J. Syst. Evol. Microbiol.">
        <title>The Global Catalogue of Microorganisms (GCM) 10K type strain sequencing project: providing services to taxonomists for standard genome sequencing and annotation.</title>
        <authorList>
            <consortium name="The Broad Institute Genomics Platform"/>
            <consortium name="The Broad Institute Genome Sequencing Center for Infectious Disease"/>
            <person name="Wu L."/>
            <person name="Ma J."/>
        </authorList>
    </citation>
    <scope>NUCLEOTIDE SEQUENCE [LARGE SCALE GENOMIC DNA]</scope>
    <source>
        <strain evidence="7">JCM 16923</strain>
    </source>
</reference>
<evidence type="ECO:0000256" key="3">
    <source>
        <dbReference type="ARBA" id="ARBA00023163"/>
    </source>
</evidence>
<name>A0ABP7P0Q4_9ACTN</name>
<gene>
    <name evidence="6" type="ORF">GCM10022231_16260</name>
</gene>
<comment type="caution">
    <text evidence="6">The sequence shown here is derived from an EMBL/GenBank/DDBJ whole genome shotgun (WGS) entry which is preliminary data.</text>
</comment>
<dbReference type="SUPFAM" id="SSF46689">
    <property type="entry name" value="Homeodomain-like"/>
    <property type="match status" value="1"/>
</dbReference>